<feature type="domain" description="Protein export membrane protein SecD/SecF C-terminal" evidence="9">
    <location>
        <begin position="1"/>
        <end position="61"/>
    </location>
</feature>
<evidence type="ECO:0000313" key="11">
    <source>
        <dbReference type="Proteomes" id="UP000576480"/>
    </source>
</evidence>
<keyword evidence="4" id="KW-0812">Transmembrane</keyword>
<organism evidence="10 11">
    <name type="scientific">Candidatus Hakubella thermalkaliphila</name>
    <dbReference type="NCBI Taxonomy" id="2754717"/>
    <lineage>
        <taxon>Bacteria</taxon>
        <taxon>Bacillati</taxon>
        <taxon>Actinomycetota</taxon>
        <taxon>Actinomycetota incertae sedis</taxon>
        <taxon>Candidatus Hakubellales</taxon>
        <taxon>Candidatus Hakubellaceae</taxon>
        <taxon>Candidatus Hakubella</taxon>
    </lineage>
</organism>
<evidence type="ECO:0000256" key="2">
    <source>
        <dbReference type="ARBA" id="ARBA00022448"/>
    </source>
</evidence>
<evidence type="ECO:0000256" key="3">
    <source>
        <dbReference type="ARBA" id="ARBA00022475"/>
    </source>
</evidence>
<dbReference type="GO" id="GO:0005886">
    <property type="term" value="C:plasma membrane"/>
    <property type="evidence" value="ECO:0007669"/>
    <property type="project" value="UniProtKB-SubCell"/>
</dbReference>
<feature type="non-terminal residue" evidence="10">
    <location>
        <position position="1"/>
    </location>
</feature>
<keyword evidence="5" id="KW-0653">Protein transport</keyword>
<dbReference type="EMBL" id="BLSB01000461">
    <property type="protein sequence ID" value="GFP36179.1"/>
    <property type="molecule type" value="Genomic_DNA"/>
</dbReference>
<protein>
    <submittedName>
        <fullName evidence="10">Preprotein translocase subunit SecF</fullName>
    </submittedName>
</protein>
<keyword evidence="8" id="KW-0472">Membrane</keyword>
<keyword evidence="6" id="KW-1133">Transmembrane helix</keyword>
<comment type="caution">
    <text evidence="10">The sequence shown here is derived from an EMBL/GenBank/DDBJ whole genome shotgun (WGS) entry which is preliminary data.</text>
</comment>
<evidence type="ECO:0000256" key="7">
    <source>
        <dbReference type="ARBA" id="ARBA00023010"/>
    </source>
</evidence>
<dbReference type="PANTHER" id="PTHR30081">
    <property type="entry name" value="PROTEIN-EXPORT MEMBRANE PROTEIN SEC"/>
    <property type="match status" value="1"/>
</dbReference>
<keyword evidence="2" id="KW-0813">Transport</keyword>
<accession>A0A6V8PUC6</accession>
<reference evidence="10 11" key="1">
    <citation type="journal article" date="2020" name="Front. Microbiol.">
        <title>Single-cell genomics of novel Actinobacteria with the Wood-Ljungdahl pathway discovered in a serpentinizing system.</title>
        <authorList>
            <person name="Merino N."/>
            <person name="Kawai M."/>
            <person name="Boyd E.S."/>
            <person name="Colman D.R."/>
            <person name="McGlynn S.E."/>
            <person name="Nealson K.H."/>
            <person name="Kurokawa K."/>
            <person name="Hongoh Y."/>
        </authorList>
    </citation>
    <scope>NUCLEOTIDE SEQUENCE [LARGE SCALE GENOMIC DNA]</scope>
    <source>
        <strain evidence="10 11">S43</strain>
    </source>
</reference>
<dbReference type="Proteomes" id="UP000576480">
    <property type="component" value="Unassembled WGS sequence"/>
</dbReference>
<evidence type="ECO:0000256" key="6">
    <source>
        <dbReference type="ARBA" id="ARBA00022989"/>
    </source>
</evidence>
<sequence length="100" mass="11321">IAGYSLTDTVVVFDRIRENMKVRHKEPLETVMNASINEVLPRTVITSLTTLCAALALLIFERSYPLPPAFMNKLHPFFHNKPVFTCARNNICHCADCCKV</sequence>
<dbReference type="PANTHER" id="PTHR30081:SF8">
    <property type="entry name" value="PROTEIN TRANSLOCASE SUBUNIT SECF"/>
    <property type="match status" value="1"/>
</dbReference>
<dbReference type="InterPro" id="IPR022813">
    <property type="entry name" value="SecD/SecF_arch_bac"/>
</dbReference>
<name>A0A6V8PUC6_9ACTN</name>
<dbReference type="GO" id="GO:0015031">
    <property type="term" value="P:protein transport"/>
    <property type="evidence" value="ECO:0007669"/>
    <property type="project" value="UniProtKB-KW"/>
</dbReference>
<evidence type="ECO:0000256" key="1">
    <source>
        <dbReference type="ARBA" id="ARBA00004651"/>
    </source>
</evidence>
<evidence type="ECO:0000259" key="9">
    <source>
        <dbReference type="Pfam" id="PF02355"/>
    </source>
</evidence>
<evidence type="ECO:0000256" key="5">
    <source>
        <dbReference type="ARBA" id="ARBA00022927"/>
    </source>
</evidence>
<dbReference type="PRINTS" id="PR01755">
    <property type="entry name" value="SECFTRNLCASE"/>
</dbReference>
<dbReference type="Pfam" id="PF02355">
    <property type="entry name" value="SecD_SecF_C"/>
    <property type="match status" value="1"/>
</dbReference>
<dbReference type="Gene3D" id="1.20.1640.10">
    <property type="entry name" value="Multidrug efflux transporter AcrB transmembrane domain"/>
    <property type="match status" value="1"/>
</dbReference>
<gene>
    <name evidence="10" type="ORF">HKBW3S43_01966</name>
</gene>
<keyword evidence="3" id="KW-1003">Cell membrane</keyword>
<keyword evidence="7" id="KW-0811">Translocation</keyword>
<dbReference type="InterPro" id="IPR022645">
    <property type="entry name" value="SecD/SecF_bac"/>
</dbReference>
<evidence type="ECO:0000313" key="10">
    <source>
        <dbReference type="EMBL" id="GFP36179.1"/>
    </source>
</evidence>
<dbReference type="AlphaFoldDB" id="A0A6V8PUC6"/>
<evidence type="ECO:0000256" key="4">
    <source>
        <dbReference type="ARBA" id="ARBA00022692"/>
    </source>
</evidence>
<evidence type="ECO:0000256" key="8">
    <source>
        <dbReference type="ARBA" id="ARBA00023136"/>
    </source>
</evidence>
<dbReference type="InterPro" id="IPR048634">
    <property type="entry name" value="SecD_SecF_C"/>
</dbReference>
<comment type="subcellular location">
    <subcellularLocation>
        <location evidence="1">Cell membrane</location>
        <topology evidence="1">Multi-pass membrane protein</topology>
    </subcellularLocation>
</comment>
<proteinExistence type="predicted"/>
<dbReference type="SUPFAM" id="SSF82866">
    <property type="entry name" value="Multidrug efflux transporter AcrB transmembrane domain"/>
    <property type="match status" value="1"/>
</dbReference>